<feature type="transmembrane region" description="Helical" evidence="2">
    <location>
        <begin position="280"/>
        <end position="297"/>
    </location>
</feature>
<dbReference type="Proteomes" id="UP000606786">
    <property type="component" value="Unassembled WGS sequence"/>
</dbReference>
<feature type="region of interest" description="Disordered" evidence="1">
    <location>
        <begin position="407"/>
        <end position="440"/>
    </location>
</feature>
<evidence type="ECO:0000256" key="2">
    <source>
        <dbReference type="SAM" id="Phobius"/>
    </source>
</evidence>
<feature type="transmembrane region" description="Helical" evidence="2">
    <location>
        <begin position="304"/>
        <end position="321"/>
    </location>
</feature>
<protein>
    <submittedName>
        <fullName evidence="4">(Mediterranean fruit fly) hypothetical protein</fullName>
    </submittedName>
</protein>
<keyword evidence="2" id="KW-0472">Membrane</keyword>
<keyword evidence="5" id="KW-1185">Reference proteome</keyword>
<keyword evidence="2" id="KW-0812">Transmembrane</keyword>
<evidence type="ECO:0000256" key="3">
    <source>
        <dbReference type="SAM" id="SignalP"/>
    </source>
</evidence>
<evidence type="ECO:0000256" key="1">
    <source>
        <dbReference type="SAM" id="MobiDB-lite"/>
    </source>
</evidence>
<proteinExistence type="predicted"/>
<keyword evidence="3" id="KW-0732">Signal</keyword>
<feature type="chain" id="PRO_5032645896" evidence="3">
    <location>
        <begin position="21"/>
        <end position="472"/>
    </location>
</feature>
<feature type="compositionally biased region" description="Basic residues" evidence="1">
    <location>
        <begin position="407"/>
        <end position="417"/>
    </location>
</feature>
<feature type="signal peptide" evidence="3">
    <location>
        <begin position="1"/>
        <end position="20"/>
    </location>
</feature>
<sequence length="472" mass="52641">MPIFPTFYTIITAAVAVTAAAPSQSIVPTLSVLERRAKPHQPIDKKKNYTRTELSCSSELPSTVVSSATPMILALTRNNVAYAGCLRVSPEFEPTATHCEALYKYTTSHTHIRVRRDYYAYPKSTHAGALAAVECDGCAQKPAAAARPTFSLRYVCFPQNAQSYLFYTMTDAVLFTPTHRLTTTRRSLRSFDCLPASPACLFAFQNSFKCFRLTSSVILTFCRLSLFLCFYPAILTYPDTAYARLCSTNASLYPTWPHTRRYVPAYNVYNHLARADDQPTSFIVAHFFHFSYALLILRRHTQTALSLLFFYILPLAASSAAHTNYHSSRRSITESMHSHPTCVPTMFAHSVRMPTTSGRLFLLYPFASSFFSQRVGVELQELVTVWCGCVGGTFRFIKTGVQRIKISKIPKNPRKTPKQSTRTASSTGTGGSGGGGTTKMASKRKASVLLHKVGEEEYNIKELWLLVASMFK</sequence>
<dbReference type="AlphaFoldDB" id="A0A811ULJ1"/>
<comment type="caution">
    <text evidence="4">The sequence shown here is derived from an EMBL/GenBank/DDBJ whole genome shotgun (WGS) entry which is preliminary data.</text>
</comment>
<evidence type="ECO:0000313" key="4">
    <source>
        <dbReference type="EMBL" id="CAD6997973.1"/>
    </source>
</evidence>
<evidence type="ECO:0000313" key="5">
    <source>
        <dbReference type="Proteomes" id="UP000606786"/>
    </source>
</evidence>
<organism evidence="4 5">
    <name type="scientific">Ceratitis capitata</name>
    <name type="common">Mediterranean fruit fly</name>
    <name type="synonym">Tephritis capitata</name>
    <dbReference type="NCBI Taxonomy" id="7213"/>
    <lineage>
        <taxon>Eukaryota</taxon>
        <taxon>Metazoa</taxon>
        <taxon>Ecdysozoa</taxon>
        <taxon>Arthropoda</taxon>
        <taxon>Hexapoda</taxon>
        <taxon>Insecta</taxon>
        <taxon>Pterygota</taxon>
        <taxon>Neoptera</taxon>
        <taxon>Endopterygota</taxon>
        <taxon>Diptera</taxon>
        <taxon>Brachycera</taxon>
        <taxon>Muscomorpha</taxon>
        <taxon>Tephritoidea</taxon>
        <taxon>Tephritidae</taxon>
        <taxon>Ceratitis</taxon>
        <taxon>Ceratitis</taxon>
    </lineage>
</organism>
<keyword evidence="2" id="KW-1133">Transmembrane helix</keyword>
<dbReference type="EMBL" id="CAJHJT010000012">
    <property type="protein sequence ID" value="CAD6997973.1"/>
    <property type="molecule type" value="Genomic_DNA"/>
</dbReference>
<gene>
    <name evidence="4" type="ORF">CCAP1982_LOCUS6590</name>
</gene>
<accession>A0A811ULJ1</accession>
<name>A0A811ULJ1_CERCA</name>
<feature type="compositionally biased region" description="Gly residues" evidence="1">
    <location>
        <begin position="428"/>
        <end position="437"/>
    </location>
</feature>
<reference evidence="4" key="1">
    <citation type="submission" date="2020-11" db="EMBL/GenBank/DDBJ databases">
        <authorList>
            <person name="Whitehead M."/>
        </authorList>
    </citation>
    <scope>NUCLEOTIDE SEQUENCE</scope>
    <source>
        <strain evidence="4">EGII</strain>
    </source>
</reference>